<evidence type="ECO:0000313" key="2">
    <source>
        <dbReference type="EMBL" id="CAI9547642.1"/>
    </source>
</evidence>
<proteinExistence type="predicted"/>
<keyword evidence="3" id="KW-1185">Reference proteome</keyword>
<comment type="caution">
    <text evidence="2">The sequence shown here is derived from an EMBL/GenBank/DDBJ whole genome shotgun (WGS) entry which is preliminary data.</text>
</comment>
<evidence type="ECO:0000256" key="1">
    <source>
        <dbReference type="SAM" id="MobiDB-lite"/>
    </source>
</evidence>
<gene>
    <name evidence="2" type="ORF">SPARVUS_LOCUS3027810</name>
</gene>
<organism evidence="2 3">
    <name type="scientific">Staurois parvus</name>
    <dbReference type="NCBI Taxonomy" id="386267"/>
    <lineage>
        <taxon>Eukaryota</taxon>
        <taxon>Metazoa</taxon>
        <taxon>Chordata</taxon>
        <taxon>Craniata</taxon>
        <taxon>Vertebrata</taxon>
        <taxon>Euteleostomi</taxon>
        <taxon>Amphibia</taxon>
        <taxon>Batrachia</taxon>
        <taxon>Anura</taxon>
        <taxon>Neobatrachia</taxon>
        <taxon>Ranoidea</taxon>
        <taxon>Ranidae</taxon>
        <taxon>Staurois</taxon>
    </lineage>
</organism>
<reference evidence="2" key="1">
    <citation type="submission" date="2023-05" db="EMBL/GenBank/DDBJ databases">
        <authorList>
            <person name="Stuckert A."/>
        </authorList>
    </citation>
    <scope>NUCLEOTIDE SEQUENCE</scope>
</reference>
<protein>
    <submittedName>
        <fullName evidence="2">Uncharacterized protein</fullName>
    </submittedName>
</protein>
<dbReference type="EMBL" id="CATNWA010004377">
    <property type="protein sequence ID" value="CAI9547642.1"/>
    <property type="molecule type" value="Genomic_DNA"/>
</dbReference>
<sequence>MGDHGAPVSLPELKKAYEKGTRGISWGPLLTPGPRQCPSFQMVSPPLVRNLKD</sequence>
<accession>A0ABN9BJ96</accession>
<dbReference type="Proteomes" id="UP001162483">
    <property type="component" value="Unassembled WGS sequence"/>
</dbReference>
<evidence type="ECO:0000313" key="3">
    <source>
        <dbReference type="Proteomes" id="UP001162483"/>
    </source>
</evidence>
<feature type="region of interest" description="Disordered" evidence="1">
    <location>
        <begin position="24"/>
        <end position="53"/>
    </location>
</feature>
<name>A0ABN9BJ96_9NEOB</name>